<proteinExistence type="inferred from homology"/>
<feature type="domain" description="Flagellar hook protein FlgE/F/G-like D1" evidence="11">
    <location>
        <begin position="96"/>
        <end position="159"/>
    </location>
</feature>
<feature type="domain" description="Flagellar basal body rod protein N-terminal" evidence="9">
    <location>
        <begin position="8"/>
        <end position="35"/>
    </location>
</feature>
<dbReference type="GO" id="GO:0009426">
    <property type="term" value="C:bacterial-type flagellum basal body, distal rod"/>
    <property type="evidence" value="ECO:0007669"/>
    <property type="project" value="UniProtKB-UniRule"/>
</dbReference>
<dbReference type="RefSeq" id="WP_091816177.1">
    <property type="nucleotide sequence ID" value="NZ_FNNE01000009.1"/>
</dbReference>
<evidence type="ECO:0000313" key="12">
    <source>
        <dbReference type="EMBL" id="SDX44775.1"/>
    </source>
</evidence>
<organism evidence="12 13">
    <name type="scientific">Marinobacter mobilis</name>
    <dbReference type="NCBI Taxonomy" id="488533"/>
    <lineage>
        <taxon>Bacteria</taxon>
        <taxon>Pseudomonadati</taxon>
        <taxon>Pseudomonadota</taxon>
        <taxon>Gammaproteobacteria</taxon>
        <taxon>Pseudomonadales</taxon>
        <taxon>Marinobacteraceae</taxon>
        <taxon>Marinobacter</taxon>
    </lineage>
</organism>
<dbReference type="EMBL" id="FNNE01000009">
    <property type="protein sequence ID" value="SDX44775.1"/>
    <property type="molecule type" value="Genomic_DNA"/>
</dbReference>
<dbReference type="AlphaFoldDB" id="A0A1H3BSL7"/>
<feature type="domain" description="Flagellar basal-body/hook protein C-terminal" evidence="10">
    <location>
        <begin position="216"/>
        <end position="259"/>
    </location>
</feature>
<dbReference type="PROSITE" id="PS00588">
    <property type="entry name" value="FLAGELLA_BB_ROD"/>
    <property type="match status" value="1"/>
</dbReference>
<dbReference type="GO" id="GO:0071978">
    <property type="term" value="P:bacterial-type flagellum-dependent swarming motility"/>
    <property type="evidence" value="ECO:0007669"/>
    <property type="project" value="TreeGrafter"/>
</dbReference>
<dbReference type="PANTHER" id="PTHR30435">
    <property type="entry name" value="FLAGELLAR PROTEIN"/>
    <property type="match status" value="1"/>
</dbReference>
<dbReference type="OrthoDB" id="9804559at2"/>
<evidence type="ECO:0000256" key="8">
    <source>
        <dbReference type="RuleBase" id="RU362116"/>
    </source>
</evidence>
<keyword evidence="4 8" id="KW-0975">Bacterial flagellum</keyword>
<evidence type="ECO:0000256" key="7">
    <source>
        <dbReference type="NCBIfam" id="TIGR02488"/>
    </source>
</evidence>
<protein>
    <recommendedName>
        <fullName evidence="3 7">Flagellar basal-body rod protein FlgG</fullName>
    </recommendedName>
    <alternativeName>
        <fullName evidence="6 8">Distal rod protein</fullName>
    </alternativeName>
</protein>
<dbReference type="InterPro" id="IPR019776">
    <property type="entry name" value="Flagellar_basal_body_rod_CS"/>
</dbReference>
<evidence type="ECO:0000256" key="3">
    <source>
        <dbReference type="ARBA" id="ARBA00017948"/>
    </source>
</evidence>
<accession>A0A1H3BSL7</accession>
<dbReference type="STRING" id="488533.SAMN04487960_109141"/>
<evidence type="ECO:0000256" key="2">
    <source>
        <dbReference type="ARBA" id="ARBA00009677"/>
    </source>
</evidence>
<keyword evidence="12" id="KW-0969">Cilium</keyword>
<comment type="similarity">
    <text evidence="2 8">Belongs to the flagella basal body rod proteins family.</text>
</comment>
<dbReference type="PANTHER" id="PTHR30435:SF19">
    <property type="entry name" value="FLAGELLAR BASAL-BODY ROD PROTEIN FLGG"/>
    <property type="match status" value="1"/>
</dbReference>
<dbReference type="Proteomes" id="UP000199675">
    <property type="component" value="Unassembled WGS sequence"/>
</dbReference>
<dbReference type="SUPFAM" id="SSF117143">
    <property type="entry name" value="Flagellar hook protein flgE"/>
    <property type="match status" value="1"/>
</dbReference>
<sequence length="262" mass="28081">MHPALWVSKTGLSAQDTNMSTISNNLANVNTTGFKRDRAVFQDLLYQINRQPGGLNTENSELPSGLQLGTGVRVVGTAKQFSQGNLQITEQPLDMAVNGRGFFQVLMPDGAIAYTRDGQFQLNSNGEVVTPDGYTLEPNITVPDNATTLTIGKDGTVTAIVDDQASPQNLGQITLVDFINPQGLQAVGNNLFRETNASGDPQEGEAGINGLGAIEQGTIESSNVEVVEELVNMITTQRAYEMNSKVVSTTDEMLQFITNNIG</sequence>
<dbReference type="InterPro" id="IPR053967">
    <property type="entry name" value="LlgE_F_G-like_D1"/>
</dbReference>
<keyword evidence="12" id="KW-0282">Flagellum</keyword>
<comment type="subcellular location">
    <subcellularLocation>
        <location evidence="1 8">Bacterial flagellum basal body</location>
    </subcellularLocation>
</comment>
<evidence type="ECO:0000256" key="4">
    <source>
        <dbReference type="ARBA" id="ARBA00023143"/>
    </source>
</evidence>
<name>A0A1H3BSL7_9GAMM</name>
<reference evidence="12 13" key="1">
    <citation type="submission" date="2016-10" db="EMBL/GenBank/DDBJ databases">
        <authorList>
            <person name="de Groot N.N."/>
        </authorList>
    </citation>
    <scope>NUCLEOTIDE SEQUENCE [LARGE SCALE GENOMIC DNA]</scope>
    <source>
        <strain evidence="12 13">CGMCC 1.7059</strain>
    </source>
</reference>
<evidence type="ECO:0000259" key="10">
    <source>
        <dbReference type="Pfam" id="PF06429"/>
    </source>
</evidence>
<dbReference type="NCBIfam" id="TIGR03506">
    <property type="entry name" value="FlgEFG_subfam"/>
    <property type="match status" value="2"/>
</dbReference>
<dbReference type="InterPro" id="IPR037925">
    <property type="entry name" value="FlgE/F/G-like"/>
</dbReference>
<dbReference type="InterPro" id="IPR001444">
    <property type="entry name" value="Flag_bb_rod_N"/>
</dbReference>
<dbReference type="InterPro" id="IPR012834">
    <property type="entry name" value="FlgG_G_neg"/>
</dbReference>
<dbReference type="InterPro" id="IPR020013">
    <property type="entry name" value="Flagellar_FlgE/F/G"/>
</dbReference>
<evidence type="ECO:0000259" key="11">
    <source>
        <dbReference type="Pfam" id="PF22692"/>
    </source>
</evidence>
<evidence type="ECO:0000259" key="9">
    <source>
        <dbReference type="Pfam" id="PF00460"/>
    </source>
</evidence>
<evidence type="ECO:0000256" key="5">
    <source>
        <dbReference type="ARBA" id="ARBA00025933"/>
    </source>
</evidence>
<comment type="subunit">
    <text evidence="5 8">The basal body constitutes a major portion of the flagellar organelle and consists of four rings (L,P,S, and M) mounted on a central rod. The rod consists of about 26 subunits of FlgG in the distal portion, and FlgB, FlgC and FlgF are thought to build up the proximal portion of the rod with about 6 subunits each.</text>
</comment>
<evidence type="ECO:0000256" key="1">
    <source>
        <dbReference type="ARBA" id="ARBA00004117"/>
    </source>
</evidence>
<keyword evidence="13" id="KW-1185">Reference proteome</keyword>
<evidence type="ECO:0000256" key="6">
    <source>
        <dbReference type="ARBA" id="ARBA00032912"/>
    </source>
</evidence>
<keyword evidence="12" id="KW-0966">Cell projection</keyword>
<dbReference type="NCBIfam" id="TIGR02488">
    <property type="entry name" value="flgG_G_neg"/>
    <property type="match status" value="1"/>
</dbReference>
<dbReference type="Pfam" id="PF22692">
    <property type="entry name" value="LlgE_F_G_D1"/>
    <property type="match status" value="1"/>
</dbReference>
<evidence type="ECO:0000313" key="13">
    <source>
        <dbReference type="Proteomes" id="UP000199675"/>
    </source>
</evidence>
<dbReference type="Pfam" id="PF06429">
    <property type="entry name" value="Flg_bbr_C"/>
    <property type="match status" value="1"/>
</dbReference>
<dbReference type="InterPro" id="IPR010930">
    <property type="entry name" value="Flg_bb/hook_C_dom"/>
</dbReference>
<dbReference type="Pfam" id="PF00460">
    <property type="entry name" value="Flg_bb_rod"/>
    <property type="match status" value="1"/>
</dbReference>
<gene>
    <name evidence="12" type="ORF">SAMN04487960_109141</name>
</gene>